<protein>
    <submittedName>
        <fullName evidence="2">Uncharacterized protein</fullName>
    </submittedName>
</protein>
<evidence type="ECO:0000313" key="2">
    <source>
        <dbReference type="EMBL" id="GMR36054.1"/>
    </source>
</evidence>
<keyword evidence="3" id="KW-1185">Reference proteome</keyword>
<sequence length="383" mass="44552">FFLKITMGQEQSRLKLKYEIYRTQSDEIKKEEALNEEKFGKETEESHALVVASQKEESEKVEHLKEGLHHVEEGLNKRAREISFRWFSNDAIRGYDMHIEVTKGDLHEMCVESMEEFERLKKEQEEVHRRYLEQIDDINEMMVLQEEDFLAAMKKVHEKRVGERKKMHEELVENSRMAHEDKLKMIDACCEKMTNSMGITFFFSIKDAIEKDMTLENIRQTIGRIEESRGKIDDWMVENDFKRRSGGLSPIRSSAEVNLALTYHKSMMDDCSLLLNQLSDASNLMSETAFALQLAPAKRAFGSIHHNTSLLYKEISNLRYNLVKCHTVSLDGIKRGLGDLLHSINNITSIISEATTHFVRDEMKKMEIDDDDGGFVNDTDEVW</sequence>
<dbReference type="AlphaFoldDB" id="A0AAN4Z9Y7"/>
<reference evidence="3" key="1">
    <citation type="submission" date="2022-10" db="EMBL/GenBank/DDBJ databases">
        <title>Genome assembly of Pristionchus species.</title>
        <authorList>
            <person name="Yoshida K."/>
            <person name="Sommer R.J."/>
        </authorList>
    </citation>
    <scope>NUCLEOTIDE SEQUENCE [LARGE SCALE GENOMIC DNA]</scope>
    <source>
        <strain evidence="3">RS5460</strain>
    </source>
</reference>
<name>A0AAN4Z9Y7_9BILA</name>
<comment type="caution">
    <text evidence="2">The sequence shown here is derived from an EMBL/GenBank/DDBJ whole genome shotgun (WGS) entry which is preliminary data.</text>
</comment>
<feature type="non-terminal residue" evidence="2">
    <location>
        <position position="1"/>
    </location>
</feature>
<evidence type="ECO:0000256" key="1">
    <source>
        <dbReference type="SAM" id="Coils"/>
    </source>
</evidence>
<keyword evidence="1" id="KW-0175">Coiled coil</keyword>
<gene>
    <name evidence="2" type="ORF">PMAYCL1PPCAC_06249</name>
</gene>
<dbReference type="Proteomes" id="UP001328107">
    <property type="component" value="Unassembled WGS sequence"/>
</dbReference>
<organism evidence="2 3">
    <name type="scientific">Pristionchus mayeri</name>
    <dbReference type="NCBI Taxonomy" id="1317129"/>
    <lineage>
        <taxon>Eukaryota</taxon>
        <taxon>Metazoa</taxon>
        <taxon>Ecdysozoa</taxon>
        <taxon>Nematoda</taxon>
        <taxon>Chromadorea</taxon>
        <taxon>Rhabditida</taxon>
        <taxon>Rhabditina</taxon>
        <taxon>Diplogasteromorpha</taxon>
        <taxon>Diplogasteroidea</taxon>
        <taxon>Neodiplogasteridae</taxon>
        <taxon>Pristionchus</taxon>
    </lineage>
</organism>
<accession>A0AAN4Z9Y7</accession>
<feature type="coiled-coil region" evidence="1">
    <location>
        <begin position="114"/>
        <end position="141"/>
    </location>
</feature>
<proteinExistence type="predicted"/>
<evidence type="ECO:0000313" key="3">
    <source>
        <dbReference type="Proteomes" id="UP001328107"/>
    </source>
</evidence>
<dbReference type="EMBL" id="BTRK01000002">
    <property type="protein sequence ID" value="GMR36054.1"/>
    <property type="molecule type" value="Genomic_DNA"/>
</dbReference>